<sequence length="246" mass="29261">MWYKELCNNYKIYEDTRFTDWPGHDKKHIKLINEQLEIINSYERVVDLIVTKDTDLNYLHTYFENLRGEITKGTTWFNNAPKKIKEAVEKFNILIHEYESQKRGNAATVVVTFKNRSRRKLKDYNNFTFKWQFGEVYINYCHVGKNMLDIFKDNDPYTTDVPQKYYSSDFMIKFGKNVNWLVHTLRKLQIKLWLKKKGLPFKQNSFGMIPVAKINLIGSGLNHRSHKNIIKTLSVYNKIGTVQCLK</sequence>
<gene>
    <name evidence="1" type="ORF">METZ01_LOCUS76886</name>
</gene>
<organism evidence="1">
    <name type="scientific">marine metagenome</name>
    <dbReference type="NCBI Taxonomy" id="408172"/>
    <lineage>
        <taxon>unclassified sequences</taxon>
        <taxon>metagenomes</taxon>
        <taxon>ecological metagenomes</taxon>
    </lineage>
</organism>
<reference evidence="1" key="1">
    <citation type="submission" date="2018-05" db="EMBL/GenBank/DDBJ databases">
        <authorList>
            <person name="Lanie J.A."/>
            <person name="Ng W.-L."/>
            <person name="Kazmierczak K.M."/>
            <person name="Andrzejewski T.M."/>
            <person name="Davidsen T.M."/>
            <person name="Wayne K.J."/>
            <person name="Tettelin H."/>
            <person name="Glass J.I."/>
            <person name="Rusch D."/>
            <person name="Podicherti R."/>
            <person name="Tsui H.-C.T."/>
            <person name="Winkler M.E."/>
        </authorList>
    </citation>
    <scope>NUCLEOTIDE SEQUENCE</scope>
</reference>
<evidence type="ECO:0000313" key="1">
    <source>
        <dbReference type="EMBL" id="SVA24032.1"/>
    </source>
</evidence>
<dbReference type="EMBL" id="UINC01005863">
    <property type="protein sequence ID" value="SVA24032.1"/>
    <property type="molecule type" value="Genomic_DNA"/>
</dbReference>
<proteinExistence type="predicted"/>
<dbReference type="AlphaFoldDB" id="A0A381U714"/>
<protein>
    <submittedName>
        <fullName evidence="1">Uncharacterized protein</fullName>
    </submittedName>
</protein>
<accession>A0A381U714</accession>
<name>A0A381U714_9ZZZZ</name>